<evidence type="ECO:0000313" key="2">
    <source>
        <dbReference type="EMBL" id="EXB74719.1"/>
    </source>
</evidence>
<accession>W9R6J8</accession>
<reference evidence="3" key="1">
    <citation type="submission" date="2013-01" db="EMBL/GenBank/DDBJ databases">
        <title>Draft Genome Sequence of a Mulberry Tree, Morus notabilis C.K. Schneid.</title>
        <authorList>
            <person name="He N."/>
            <person name="Zhao S."/>
        </authorList>
    </citation>
    <scope>NUCLEOTIDE SEQUENCE</scope>
</reference>
<feature type="coiled-coil region" evidence="1">
    <location>
        <begin position="13"/>
        <end position="95"/>
    </location>
</feature>
<protein>
    <submittedName>
        <fullName evidence="2">Uncharacterized protein</fullName>
    </submittedName>
</protein>
<dbReference type="EMBL" id="KE344656">
    <property type="protein sequence ID" value="EXB74719.1"/>
    <property type="molecule type" value="Genomic_DNA"/>
</dbReference>
<sequence length="361" mass="41886">MENSGEKMELLRLSKFKLQLRTLVTEVRELRKQKQTEEEYARKLHELQAELSSSNELRQKFERKVNYLQNDNALLENKQKELKETIQNLVLSKELFVNAYDESTSDLKRSIHIRDRKLSFLSEKLKSHLSLFDSIEKEAFSVKQVVDNAQRLMSEKENISDLEQKLKYDEDQIQRKDEVIAELEAQLEAATISTACQTQIDDISVPALHLELGSFRIIIKKIQDNFANINEEDKAKFSSVLECQEGYNMDLTKHDSQLTQSLMSQQQMLPISPQMMRNVFLLPPPKLGCSLGATRRARAFKANRHGVVDFLEKDESYNDANEDGDDEDPIDKIVFWRVGIAWSCTNKSQNSKSLDFLYKNR</sequence>
<dbReference type="Proteomes" id="UP000030645">
    <property type="component" value="Unassembled WGS sequence"/>
</dbReference>
<evidence type="ECO:0000256" key="1">
    <source>
        <dbReference type="SAM" id="Coils"/>
    </source>
</evidence>
<keyword evidence="1" id="KW-0175">Coiled coil</keyword>
<dbReference type="AlphaFoldDB" id="W9R6J8"/>
<gene>
    <name evidence="2" type="ORF">L484_010997</name>
</gene>
<keyword evidence="3" id="KW-1185">Reference proteome</keyword>
<organism evidence="2 3">
    <name type="scientific">Morus notabilis</name>
    <dbReference type="NCBI Taxonomy" id="981085"/>
    <lineage>
        <taxon>Eukaryota</taxon>
        <taxon>Viridiplantae</taxon>
        <taxon>Streptophyta</taxon>
        <taxon>Embryophyta</taxon>
        <taxon>Tracheophyta</taxon>
        <taxon>Spermatophyta</taxon>
        <taxon>Magnoliopsida</taxon>
        <taxon>eudicotyledons</taxon>
        <taxon>Gunneridae</taxon>
        <taxon>Pentapetalae</taxon>
        <taxon>rosids</taxon>
        <taxon>fabids</taxon>
        <taxon>Rosales</taxon>
        <taxon>Moraceae</taxon>
        <taxon>Moreae</taxon>
        <taxon>Morus</taxon>
    </lineage>
</organism>
<feature type="coiled-coil region" evidence="1">
    <location>
        <begin position="152"/>
        <end position="193"/>
    </location>
</feature>
<name>W9R6J8_9ROSA</name>
<proteinExistence type="predicted"/>
<dbReference type="eggNOG" id="ENOG502QQ30">
    <property type="taxonomic scope" value="Eukaryota"/>
</dbReference>
<evidence type="ECO:0000313" key="3">
    <source>
        <dbReference type="Proteomes" id="UP000030645"/>
    </source>
</evidence>